<comment type="caution">
    <text evidence="1">The sequence shown here is derived from an EMBL/GenBank/DDBJ whole genome shotgun (WGS) entry which is preliminary data.</text>
</comment>
<proteinExistence type="predicted"/>
<dbReference type="AlphaFoldDB" id="A0A391P601"/>
<name>A0A391P601_9EUKA</name>
<protein>
    <submittedName>
        <fullName evidence="1">Uncharacterized protein</fullName>
    </submittedName>
</protein>
<reference evidence="1 2" key="1">
    <citation type="journal article" date="2018" name="PLoS ONE">
        <title>The draft genome of Kipferlia bialata reveals reductive genome evolution in fornicate parasites.</title>
        <authorList>
            <person name="Tanifuji G."/>
            <person name="Takabayashi S."/>
            <person name="Kume K."/>
            <person name="Takagi M."/>
            <person name="Nakayama T."/>
            <person name="Kamikawa R."/>
            <person name="Inagaki Y."/>
            <person name="Hashimoto T."/>
        </authorList>
    </citation>
    <scope>NUCLEOTIDE SEQUENCE [LARGE SCALE GENOMIC DNA]</scope>
    <source>
        <strain evidence="1">NY0173</strain>
    </source>
</reference>
<dbReference type="Proteomes" id="UP000265618">
    <property type="component" value="Unassembled WGS sequence"/>
</dbReference>
<evidence type="ECO:0000313" key="2">
    <source>
        <dbReference type="Proteomes" id="UP000265618"/>
    </source>
</evidence>
<organism evidence="1 2">
    <name type="scientific">Kipferlia bialata</name>
    <dbReference type="NCBI Taxonomy" id="797122"/>
    <lineage>
        <taxon>Eukaryota</taxon>
        <taxon>Metamonada</taxon>
        <taxon>Carpediemonas-like organisms</taxon>
        <taxon>Kipferlia</taxon>
    </lineage>
</organism>
<keyword evidence="2" id="KW-1185">Reference proteome</keyword>
<gene>
    <name evidence="1" type="ORF">KIPB_016617</name>
</gene>
<dbReference type="EMBL" id="BDIP01010297">
    <property type="protein sequence ID" value="GCA65233.1"/>
    <property type="molecule type" value="Genomic_DNA"/>
</dbReference>
<accession>A0A391P601</accession>
<sequence>VREARDTVVCDLQAEIDARYICSISYIV</sequence>
<evidence type="ECO:0000313" key="1">
    <source>
        <dbReference type="EMBL" id="GCA65233.1"/>
    </source>
</evidence>
<feature type="non-terminal residue" evidence="1">
    <location>
        <position position="1"/>
    </location>
</feature>